<name>A0A2V3DYN0_9MICC</name>
<comment type="caution">
    <text evidence="1">The sequence shown here is derived from an EMBL/GenBank/DDBJ whole genome shotgun (WGS) entry which is preliminary data.</text>
</comment>
<accession>A0A2V3DYN0</accession>
<dbReference type="EMBL" id="QHLZ01000004">
    <property type="protein sequence ID" value="PXA65883.1"/>
    <property type="molecule type" value="Genomic_DNA"/>
</dbReference>
<dbReference type="AlphaFoldDB" id="A0A2V3DYN0"/>
<dbReference type="Proteomes" id="UP000246303">
    <property type="component" value="Unassembled WGS sequence"/>
</dbReference>
<evidence type="ECO:0000313" key="2">
    <source>
        <dbReference type="Proteomes" id="UP000246303"/>
    </source>
</evidence>
<proteinExistence type="predicted"/>
<reference evidence="1 2" key="1">
    <citation type="submission" date="2018-05" db="EMBL/GenBank/DDBJ databases">
        <title>Genetic diversity of glacier-inhabiting Cryobacterium bacteria in China and description of Cryobacterium mengkeensis sp. nov. and Arthrobacter glacialis sp. nov.</title>
        <authorList>
            <person name="Liu Q."/>
            <person name="Xin Y.-H."/>
        </authorList>
    </citation>
    <scope>NUCLEOTIDE SEQUENCE [LARGE SCALE GENOMIC DNA]</scope>
    <source>
        <strain evidence="1 2">GP3</strain>
    </source>
</reference>
<protein>
    <submittedName>
        <fullName evidence="1">Uncharacterized protein</fullName>
    </submittedName>
</protein>
<organism evidence="1 2">
    <name type="scientific">Arthrobacter psychrochitiniphilus</name>
    <dbReference type="NCBI Taxonomy" id="291045"/>
    <lineage>
        <taxon>Bacteria</taxon>
        <taxon>Bacillati</taxon>
        <taxon>Actinomycetota</taxon>
        <taxon>Actinomycetes</taxon>
        <taxon>Micrococcales</taxon>
        <taxon>Micrococcaceae</taxon>
        <taxon>Arthrobacter</taxon>
    </lineage>
</organism>
<sequence>MWPVWLPVPWLVDAGSATDLEPKLVRGPLLPGNEGSAKGLEWKLVRGPPQPELVPEREPVWRCLA</sequence>
<gene>
    <name evidence="1" type="ORF">CVS29_07650</name>
</gene>
<evidence type="ECO:0000313" key="1">
    <source>
        <dbReference type="EMBL" id="PXA65883.1"/>
    </source>
</evidence>
<keyword evidence="2" id="KW-1185">Reference proteome</keyword>